<name>A0A132MGM7_HYDSH</name>
<accession>A0A132MGM7</accession>
<feature type="compositionally biased region" description="Basic and acidic residues" evidence="2">
    <location>
        <begin position="58"/>
        <end position="91"/>
    </location>
</feature>
<gene>
    <name evidence="4" type="ORF">SA87_05515</name>
</gene>
<keyword evidence="3" id="KW-0472">Membrane</keyword>
<keyword evidence="3" id="KW-1133">Transmembrane helix</keyword>
<keyword evidence="1" id="KW-0175">Coiled coil</keyword>
<dbReference type="EMBL" id="JXBB01000003">
    <property type="protein sequence ID" value="OAR05224.1"/>
    <property type="molecule type" value="Genomic_DNA"/>
</dbReference>
<proteinExistence type="predicted"/>
<keyword evidence="5" id="KW-1185">Reference proteome</keyword>
<organism evidence="4 5">
    <name type="scientific">Hydrogenibacillus schlegelii</name>
    <name type="common">Bacillus schlegelii</name>
    <dbReference type="NCBI Taxonomy" id="1484"/>
    <lineage>
        <taxon>Bacteria</taxon>
        <taxon>Bacillati</taxon>
        <taxon>Bacillota</taxon>
        <taxon>Bacilli</taxon>
        <taxon>Bacillales</taxon>
        <taxon>Bacillales Family X. Incertae Sedis</taxon>
        <taxon>Hydrogenibacillus</taxon>
    </lineage>
</organism>
<sequence>MALRRRTSATPAPPDRNAGPATVFSHASDRPGGRPRAELAPPGGPPTDPDAESPSIGLRERDTPPRSDRAGDGPSRLDAEARTSGEGRPAEDGLPDAGVLPRRAPRSETLFLRLLPWAIAFALWGLLAYAGYGTVQRTLQAYDARLQALAEENAALEADLKRIGEALAEQEQAIGEMRQAFAGVQEEFSKVKDELTRTGKAIQTTDATRQALSQRIADLGKELERLRTQIQKLEEAARVY</sequence>
<feature type="compositionally biased region" description="Basic and acidic residues" evidence="2">
    <location>
        <begin position="27"/>
        <end position="37"/>
    </location>
</feature>
<dbReference type="Proteomes" id="UP000243024">
    <property type="component" value="Unassembled WGS sequence"/>
</dbReference>
<feature type="transmembrane region" description="Helical" evidence="3">
    <location>
        <begin position="110"/>
        <end position="132"/>
    </location>
</feature>
<feature type="region of interest" description="Disordered" evidence="2">
    <location>
        <begin position="1"/>
        <end position="101"/>
    </location>
</feature>
<dbReference type="SUPFAM" id="SSF90257">
    <property type="entry name" value="Myosin rod fragments"/>
    <property type="match status" value="1"/>
</dbReference>
<reference evidence="4 5" key="1">
    <citation type="submission" date="2015-09" db="EMBL/GenBank/DDBJ databases">
        <title>Draft genome sequence of Hydrogenibacillus schlegelii DSM 2000.</title>
        <authorList>
            <person name="Hemp J."/>
        </authorList>
    </citation>
    <scope>NUCLEOTIDE SEQUENCE [LARGE SCALE GENOMIC DNA]</scope>
    <source>
        <strain evidence="4 5">MA 48</strain>
    </source>
</reference>
<evidence type="ECO:0000256" key="1">
    <source>
        <dbReference type="SAM" id="Coils"/>
    </source>
</evidence>
<dbReference type="AlphaFoldDB" id="A0A132MGM7"/>
<comment type="caution">
    <text evidence="4">The sequence shown here is derived from an EMBL/GenBank/DDBJ whole genome shotgun (WGS) entry which is preliminary data.</text>
</comment>
<evidence type="ECO:0000313" key="4">
    <source>
        <dbReference type="EMBL" id="OAR05224.1"/>
    </source>
</evidence>
<protein>
    <submittedName>
        <fullName evidence="4">Uncharacterized protein</fullName>
    </submittedName>
</protein>
<feature type="coiled-coil region" evidence="1">
    <location>
        <begin position="139"/>
        <end position="236"/>
    </location>
</feature>
<dbReference type="Gene3D" id="1.20.5.300">
    <property type="match status" value="1"/>
</dbReference>
<dbReference type="STRING" id="1484.SA87_05515"/>
<evidence type="ECO:0000256" key="2">
    <source>
        <dbReference type="SAM" id="MobiDB-lite"/>
    </source>
</evidence>
<evidence type="ECO:0000313" key="5">
    <source>
        <dbReference type="Proteomes" id="UP000243024"/>
    </source>
</evidence>
<keyword evidence="3" id="KW-0812">Transmembrane</keyword>
<evidence type="ECO:0000256" key="3">
    <source>
        <dbReference type="SAM" id="Phobius"/>
    </source>
</evidence>